<proteinExistence type="predicted"/>
<dbReference type="Gene3D" id="3.40.50.1820">
    <property type="entry name" value="alpha/beta hydrolase"/>
    <property type="match status" value="1"/>
</dbReference>
<name>A0A1M5BRS5_9BACT</name>
<accession>A0A1M5BRS5</accession>
<dbReference type="RefSeq" id="WP_062180084.1">
    <property type="nucleotide sequence ID" value="NZ_BBXL01000009.1"/>
</dbReference>
<dbReference type="STRING" id="1346286.SAMN05444362_106166"/>
<gene>
    <name evidence="4" type="ORF">SAMN05444362_106166</name>
</gene>
<evidence type="ECO:0000256" key="2">
    <source>
        <dbReference type="SAM" id="SignalP"/>
    </source>
</evidence>
<organism evidence="4 5">
    <name type="scientific">Dysgonomonas macrotermitis</name>
    <dbReference type="NCBI Taxonomy" id="1346286"/>
    <lineage>
        <taxon>Bacteria</taxon>
        <taxon>Pseudomonadati</taxon>
        <taxon>Bacteroidota</taxon>
        <taxon>Bacteroidia</taxon>
        <taxon>Bacteroidales</taxon>
        <taxon>Dysgonomonadaceae</taxon>
        <taxon>Dysgonomonas</taxon>
    </lineage>
</organism>
<dbReference type="Proteomes" id="UP000184480">
    <property type="component" value="Unassembled WGS sequence"/>
</dbReference>
<dbReference type="NCBIfam" id="NF041556">
    <property type="entry name" value="tannase_B"/>
    <property type="match status" value="1"/>
</dbReference>
<evidence type="ECO:0000313" key="4">
    <source>
        <dbReference type="EMBL" id="SHF45061.1"/>
    </source>
</evidence>
<feature type="chain" id="PRO_5009909140" description="BD-FAE-like domain-containing protein" evidence="2">
    <location>
        <begin position="22"/>
        <end position="531"/>
    </location>
</feature>
<feature type="compositionally biased region" description="Basic and acidic residues" evidence="1">
    <location>
        <begin position="125"/>
        <end position="153"/>
    </location>
</feature>
<keyword evidence="5" id="KW-1185">Reference proteome</keyword>
<dbReference type="Pfam" id="PF20434">
    <property type="entry name" value="BD-FAE"/>
    <property type="match status" value="1"/>
</dbReference>
<dbReference type="InterPro" id="IPR049492">
    <property type="entry name" value="BD-FAE-like_dom"/>
</dbReference>
<dbReference type="SUPFAM" id="SSF53474">
    <property type="entry name" value="alpha/beta-Hydrolases"/>
    <property type="match status" value="1"/>
</dbReference>
<evidence type="ECO:0000313" key="5">
    <source>
        <dbReference type="Proteomes" id="UP000184480"/>
    </source>
</evidence>
<keyword evidence="2" id="KW-0732">Signal</keyword>
<reference evidence="5" key="1">
    <citation type="submission" date="2016-11" db="EMBL/GenBank/DDBJ databases">
        <authorList>
            <person name="Varghese N."/>
            <person name="Submissions S."/>
        </authorList>
    </citation>
    <scope>NUCLEOTIDE SEQUENCE [LARGE SCALE GENOMIC DNA]</scope>
    <source>
        <strain evidence="5">DSM 27370</strain>
    </source>
</reference>
<evidence type="ECO:0000259" key="3">
    <source>
        <dbReference type="Pfam" id="PF20434"/>
    </source>
</evidence>
<dbReference type="EMBL" id="FQUC01000006">
    <property type="protein sequence ID" value="SHF45061.1"/>
    <property type="molecule type" value="Genomic_DNA"/>
</dbReference>
<feature type="region of interest" description="Disordered" evidence="1">
    <location>
        <begin position="105"/>
        <end position="159"/>
    </location>
</feature>
<dbReference type="AlphaFoldDB" id="A0A1M5BRS5"/>
<sequence length="531" mass="59212">MKNIRIIITNLLAVLSLGLFAQNGSYKLEFDSQKYKKQTLEYRGQKFNIRAFEGIVYVANPVDTVYHKMNIYIPEAYFQGNSINGYSSETAPVFFPNQIGGYMPATPASTQNTGFGNERPMNNRANRDRREGRPRSDRPRTGNRDGQFRHADNRPSMMETAQKENTVIAALSKGYVVASAGARGRTNKDGNGRFYGKAPAAIVDLKAAVRYLKYNDKAMPGDANKIISNGTSAGGAMSALLGATGNNPDYQQYLDELGAANGSDAIFATSAYCPITNLDNADMAYEWQFNGIDHYRKGGMFASEGNNTEMNLTEQQTGVSTALKNMFPDYINSLQLKNLQGDILTLDKDGNGSFKTLVKSYVIASANKALKEGTDISQYKWIVIQNNVVTDLDWDAYIRYMERQKTPPAFDALDLSSGENNLFGTDIIDNQHFTEYGQQNTTTSASRADKHIVKLMNPMYYIGTPDSETAKYWRIRHGSKDKDTGLAISAILATYLQNRGYQVDYALPWDKPHSGDYDLDELFQWIDSISR</sequence>
<feature type="domain" description="BD-FAE-like" evidence="3">
    <location>
        <begin position="163"/>
        <end position="261"/>
    </location>
</feature>
<feature type="signal peptide" evidence="2">
    <location>
        <begin position="1"/>
        <end position="21"/>
    </location>
</feature>
<evidence type="ECO:0000256" key="1">
    <source>
        <dbReference type="SAM" id="MobiDB-lite"/>
    </source>
</evidence>
<dbReference type="InterPro" id="IPR029058">
    <property type="entry name" value="AB_hydrolase_fold"/>
</dbReference>
<dbReference type="InterPro" id="IPR048124">
    <property type="entry name" value="Tannase_B"/>
</dbReference>
<protein>
    <recommendedName>
        <fullName evidence="3">BD-FAE-like domain-containing protein</fullName>
    </recommendedName>
</protein>